<evidence type="ECO:0000313" key="3">
    <source>
        <dbReference type="Proteomes" id="UP000232722"/>
    </source>
</evidence>
<accession>A0A2N0NS30</accession>
<gene>
    <name evidence="2" type="ORF">RhiirA5_433216</name>
</gene>
<dbReference type="EMBL" id="LLXJ01003223">
    <property type="protein sequence ID" value="PKB97400.1"/>
    <property type="molecule type" value="Genomic_DNA"/>
</dbReference>
<feature type="region of interest" description="Disordered" evidence="1">
    <location>
        <begin position="87"/>
        <end position="112"/>
    </location>
</feature>
<proteinExistence type="predicted"/>
<reference evidence="2 3" key="2">
    <citation type="submission" date="2017-09" db="EMBL/GenBank/DDBJ databases">
        <title>Extensive intraspecific genome diversity in a model arbuscular mycorrhizal fungus.</title>
        <authorList>
            <person name="Chen E.C."/>
            <person name="Morin E."/>
            <person name="Beaudet D."/>
            <person name="Noel J."/>
            <person name="Ndikumana S."/>
            <person name="Charron P."/>
            <person name="St-Onge C."/>
            <person name="Giorgi J."/>
            <person name="Grigoriev I.V."/>
            <person name="Roux C."/>
            <person name="Martin F.M."/>
            <person name="Corradi N."/>
        </authorList>
    </citation>
    <scope>NUCLEOTIDE SEQUENCE [LARGE SCALE GENOMIC DNA]</scope>
    <source>
        <strain evidence="2 3">A5</strain>
    </source>
</reference>
<dbReference type="VEuPathDB" id="FungiDB:FUN_014049"/>
<evidence type="ECO:0000256" key="1">
    <source>
        <dbReference type="SAM" id="MobiDB-lite"/>
    </source>
</evidence>
<name>A0A2N0NS30_9GLOM</name>
<comment type="caution">
    <text evidence="2">The sequence shown here is derived from an EMBL/GenBank/DDBJ whole genome shotgun (WGS) entry which is preliminary data.</text>
</comment>
<protein>
    <submittedName>
        <fullName evidence="2">Uncharacterized protein</fullName>
    </submittedName>
</protein>
<reference evidence="2 3" key="1">
    <citation type="submission" date="2016-04" db="EMBL/GenBank/DDBJ databases">
        <title>Genome analyses suggest a sexual origin of heterokaryosis in a supposedly ancient asexual fungus.</title>
        <authorList>
            <person name="Ropars J."/>
            <person name="Sedzielewska K."/>
            <person name="Noel J."/>
            <person name="Charron P."/>
            <person name="Farinelli L."/>
            <person name="Marton T."/>
            <person name="Kruger M."/>
            <person name="Pelin A."/>
            <person name="Brachmann A."/>
            <person name="Corradi N."/>
        </authorList>
    </citation>
    <scope>NUCLEOTIDE SEQUENCE [LARGE SCALE GENOMIC DNA]</scope>
    <source>
        <strain evidence="2 3">A5</strain>
    </source>
</reference>
<dbReference type="Proteomes" id="UP000232722">
    <property type="component" value="Unassembled WGS sequence"/>
</dbReference>
<dbReference type="AlphaFoldDB" id="A0A2N0NS30"/>
<dbReference type="VEuPathDB" id="FungiDB:RhiirFUN_010504"/>
<dbReference type="VEuPathDB" id="FungiDB:RhiirA1_479054"/>
<sequence length="112" mass="12862">MILAVAGFQIQMIPSRWYVDDQKSKDAGATTLFMKYGEVWGLARQATQLAVEHDSHGEIIGWLKKFIDKHKEIEIAQNQDLMEVQVNNNKENEPLQIENPLVSQRKGRPETK</sequence>
<evidence type="ECO:0000313" key="2">
    <source>
        <dbReference type="EMBL" id="PKB97400.1"/>
    </source>
</evidence>
<organism evidence="2 3">
    <name type="scientific">Rhizophagus irregularis</name>
    <dbReference type="NCBI Taxonomy" id="588596"/>
    <lineage>
        <taxon>Eukaryota</taxon>
        <taxon>Fungi</taxon>
        <taxon>Fungi incertae sedis</taxon>
        <taxon>Mucoromycota</taxon>
        <taxon>Glomeromycotina</taxon>
        <taxon>Glomeromycetes</taxon>
        <taxon>Glomerales</taxon>
        <taxon>Glomeraceae</taxon>
        <taxon>Rhizophagus</taxon>
    </lineage>
</organism>